<sequence length="233" mass="25149">MNPASKLQYGDRFGDEVKKIARSALSVASVSSEAEVASARYARWFSGETGEPEPMATSAKKFRLITANMAVADVIAATKENLSVLGDDASELFASKLPTGHRMRKAIRSSILPNVPYLGTCKFGEVVTGRGQDDLAVTQMFIANFEGDLDTTAGGVNLYKTRSRDFDQMFFGLHLILDRNGNFLSFNHELGDNGVAFKTKDITTALYNIASASTGLSMEALQARAAASKKAMK</sequence>
<accession>A0A0T7GDY2</accession>
<organism evidence="1 2">
    <name type="scientific">Neorhizobium galegae bv. officinalis</name>
    <dbReference type="NCBI Taxonomy" id="323656"/>
    <lineage>
        <taxon>Bacteria</taxon>
        <taxon>Pseudomonadati</taxon>
        <taxon>Pseudomonadota</taxon>
        <taxon>Alphaproteobacteria</taxon>
        <taxon>Hyphomicrobiales</taxon>
        <taxon>Rhizobiaceae</taxon>
        <taxon>Rhizobium/Agrobacterium group</taxon>
        <taxon>Neorhizobium</taxon>
    </lineage>
</organism>
<dbReference type="EMBL" id="CCRK01000002">
    <property type="protein sequence ID" value="CDZ45462.1"/>
    <property type="molecule type" value="Genomic_DNA"/>
</dbReference>
<dbReference type="Proteomes" id="UP000039660">
    <property type="component" value="Unassembled WGS sequence"/>
</dbReference>
<evidence type="ECO:0000313" key="2">
    <source>
        <dbReference type="Proteomes" id="UP000039660"/>
    </source>
</evidence>
<proteinExistence type="predicted"/>
<dbReference type="AlphaFoldDB" id="A0A0T7GDY2"/>
<dbReference type="RefSeq" id="WP_046631725.1">
    <property type="nucleotide sequence ID" value="NZ_CCRK01000002.1"/>
</dbReference>
<gene>
    <name evidence="1" type="ORF">NGAL_HAMBI1189_08760</name>
</gene>
<reference evidence="1 2" key="1">
    <citation type="submission" date="2014-08" db="EMBL/GenBank/DDBJ databases">
        <authorList>
            <person name="Chen Y.-H."/>
        </authorList>
    </citation>
    <scope>NUCLEOTIDE SEQUENCE [LARGE SCALE GENOMIC DNA]</scope>
</reference>
<evidence type="ECO:0000313" key="1">
    <source>
        <dbReference type="EMBL" id="CDZ45462.1"/>
    </source>
</evidence>
<name>A0A0T7GDY2_NEOGA</name>
<protein>
    <submittedName>
        <fullName evidence="1">Uncharacterized protein</fullName>
    </submittedName>
</protein>